<feature type="chain" id="PRO_5045318698" evidence="1">
    <location>
        <begin position="23"/>
        <end position="265"/>
    </location>
</feature>
<reference evidence="2 3" key="1">
    <citation type="submission" date="2024-03" db="EMBL/GenBank/DDBJ databases">
        <title>Aureococcus anophagefferens CCMP1851 and Kratosvirus quantuckense: Draft genome of a second virus-susceptible host strain in the model system.</title>
        <authorList>
            <person name="Chase E."/>
            <person name="Truchon A.R."/>
            <person name="Schepens W."/>
            <person name="Wilhelm S.W."/>
        </authorList>
    </citation>
    <scope>NUCLEOTIDE SEQUENCE [LARGE SCALE GENOMIC DNA]</scope>
    <source>
        <strain evidence="2 3">CCMP1851</strain>
    </source>
</reference>
<name>A0ABR1G694_AURAN</name>
<evidence type="ECO:0000313" key="2">
    <source>
        <dbReference type="EMBL" id="KAK7248629.1"/>
    </source>
</evidence>
<keyword evidence="1" id="KW-0732">Signal</keyword>
<evidence type="ECO:0000256" key="1">
    <source>
        <dbReference type="SAM" id="SignalP"/>
    </source>
</evidence>
<sequence>MAPNGRHLGCLALLLAARWSVGDDERRETGALISDGLAWEHSCRAEAGSSCASLGDDDDRFFADRLVRGALRVVEDPECQQGHALDASGPGFSILEAARSSGSAACSCSNAMDRAATSSSSATRSRTTFALKNGTLSMKGSTTHGEDYFVFPLSNREDDDDDRDHARWLMLLPKTFAAPEIVAPPYLTQLLSHPRILGQDFVLNDAGAAIASANRRRRTESRIQRFGSSACCSIVKSAMHRQLSTPQQHGQSKVLRMSARRVFDT</sequence>
<accession>A0ABR1G694</accession>
<protein>
    <submittedName>
        <fullName evidence="2">Uncharacterized protein</fullName>
    </submittedName>
</protein>
<feature type="signal peptide" evidence="1">
    <location>
        <begin position="1"/>
        <end position="22"/>
    </location>
</feature>
<dbReference type="EMBL" id="JBBJCI010000088">
    <property type="protein sequence ID" value="KAK7248629.1"/>
    <property type="molecule type" value="Genomic_DNA"/>
</dbReference>
<organism evidence="2 3">
    <name type="scientific">Aureococcus anophagefferens</name>
    <name type="common">Harmful bloom alga</name>
    <dbReference type="NCBI Taxonomy" id="44056"/>
    <lineage>
        <taxon>Eukaryota</taxon>
        <taxon>Sar</taxon>
        <taxon>Stramenopiles</taxon>
        <taxon>Ochrophyta</taxon>
        <taxon>Pelagophyceae</taxon>
        <taxon>Pelagomonadales</taxon>
        <taxon>Pelagomonadaceae</taxon>
        <taxon>Aureococcus</taxon>
    </lineage>
</organism>
<proteinExistence type="predicted"/>
<dbReference type="Proteomes" id="UP001363151">
    <property type="component" value="Unassembled WGS sequence"/>
</dbReference>
<gene>
    <name evidence="2" type="ORF">SO694_00164041</name>
</gene>
<keyword evidence="3" id="KW-1185">Reference proteome</keyword>
<evidence type="ECO:0000313" key="3">
    <source>
        <dbReference type="Proteomes" id="UP001363151"/>
    </source>
</evidence>
<comment type="caution">
    <text evidence="2">The sequence shown here is derived from an EMBL/GenBank/DDBJ whole genome shotgun (WGS) entry which is preliminary data.</text>
</comment>